<evidence type="ECO:0000313" key="1">
    <source>
        <dbReference type="EMBL" id="SNV69637.1"/>
    </source>
</evidence>
<protein>
    <recommendedName>
        <fullName evidence="3">Kinase</fullName>
    </recommendedName>
</protein>
<accession>A0A239ZFD2</accession>
<proteinExistence type="predicted"/>
<dbReference type="Proteomes" id="UP000242084">
    <property type="component" value="Chromosome 1"/>
</dbReference>
<dbReference type="NCBIfam" id="NF005253">
    <property type="entry name" value="PRK06762.1-4"/>
    <property type="match status" value="1"/>
</dbReference>
<dbReference type="Pfam" id="PF13671">
    <property type="entry name" value="AAA_33"/>
    <property type="match status" value="1"/>
</dbReference>
<dbReference type="Gene3D" id="3.40.50.300">
    <property type="entry name" value="P-loop containing nucleotide triphosphate hydrolases"/>
    <property type="match status" value="1"/>
</dbReference>
<dbReference type="NCBIfam" id="NF005255">
    <property type="entry name" value="PRK06762.2-2"/>
    <property type="match status" value="1"/>
</dbReference>
<dbReference type="EMBL" id="LT906462">
    <property type="protein sequence ID" value="SNV69637.1"/>
    <property type="molecule type" value="Genomic_DNA"/>
</dbReference>
<organism evidence="1 2">
    <name type="scientific">Mammaliicoccus stepanovicii</name>
    <dbReference type="NCBI Taxonomy" id="643214"/>
    <lineage>
        <taxon>Bacteria</taxon>
        <taxon>Bacillati</taxon>
        <taxon>Bacillota</taxon>
        <taxon>Bacilli</taxon>
        <taxon>Bacillales</taxon>
        <taxon>Staphylococcaceae</taxon>
        <taxon>Mammaliicoccus</taxon>
    </lineage>
</organism>
<keyword evidence="2" id="KW-1185">Reference proteome</keyword>
<dbReference type="RefSeq" id="WP_095088195.1">
    <property type="nucleotide sequence ID" value="NZ_BMDM01000005.1"/>
</dbReference>
<evidence type="ECO:0000313" key="2">
    <source>
        <dbReference type="Proteomes" id="UP000242084"/>
    </source>
</evidence>
<reference evidence="1 2" key="1">
    <citation type="submission" date="2017-06" db="EMBL/GenBank/DDBJ databases">
        <authorList>
            <consortium name="Pathogen Informatics"/>
        </authorList>
    </citation>
    <scope>NUCLEOTIDE SEQUENCE [LARGE SCALE GENOMIC DNA]</scope>
    <source>
        <strain evidence="1 2">NCTC13839</strain>
    </source>
</reference>
<dbReference type="SUPFAM" id="SSF52540">
    <property type="entry name" value="P-loop containing nucleoside triphosphate hydrolases"/>
    <property type="match status" value="1"/>
</dbReference>
<name>A0A239ZFD2_9STAP</name>
<dbReference type="KEGG" id="sste:SAMEA4384403_1476"/>
<sequence>MSTLILIRGNSGSGKTVVANKLHKILGSCTLLISQDYVRRQMLMVKDKPNNLAIGLIEQLIQYGNKHCEFVIIEGILAENKYGNMLRRQLNTAKTTLVYYYDLPLEETLNRHNTKDNTDFGESELRSWYTAHDYLGIRNEKTINKEMTIEETLDTILKDLKLQI</sequence>
<evidence type="ECO:0008006" key="3">
    <source>
        <dbReference type="Google" id="ProtNLM"/>
    </source>
</evidence>
<gene>
    <name evidence="1" type="ORF">SAMEA4384403_01476</name>
</gene>
<dbReference type="OrthoDB" id="9781848at2"/>
<dbReference type="AlphaFoldDB" id="A0A239ZFD2"/>
<dbReference type="InterPro" id="IPR027417">
    <property type="entry name" value="P-loop_NTPase"/>
</dbReference>